<dbReference type="InterPro" id="IPR009057">
    <property type="entry name" value="Homeodomain-like_sf"/>
</dbReference>
<dbReference type="AlphaFoldDB" id="A0A6L9U0X0"/>
<gene>
    <name evidence="4" type="ORF">GR212_06900</name>
</gene>
<dbReference type="InterPro" id="IPR001647">
    <property type="entry name" value="HTH_TetR"/>
</dbReference>
<dbReference type="Gene3D" id="1.10.357.10">
    <property type="entry name" value="Tetracycline Repressor, domain 2"/>
    <property type="match status" value="1"/>
</dbReference>
<protein>
    <submittedName>
        <fullName evidence="4">TetR family transcriptional regulator</fullName>
    </submittedName>
</protein>
<evidence type="ECO:0000313" key="4">
    <source>
        <dbReference type="EMBL" id="NEI69301.1"/>
    </source>
</evidence>
<dbReference type="EMBL" id="WUEY01000002">
    <property type="protein sequence ID" value="NEI69301.1"/>
    <property type="molecule type" value="Genomic_DNA"/>
</dbReference>
<accession>A0A6L9U0X0</accession>
<dbReference type="RefSeq" id="WP_163985708.1">
    <property type="nucleotide sequence ID" value="NZ_WUEY01000002.1"/>
</dbReference>
<evidence type="ECO:0000259" key="3">
    <source>
        <dbReference type="PROSITE" id="PS50977"/>
    </source>
</evidence>
<dbReference type="GO" id="GO:0003677">
    <property type="term" value="F:DNA binding"/>
    <property type="evidence" value="ECO:0007669"/>
    <property type="project" value="UniProtKB-UniRule"/>
</dbReference>
<evidence type="ECO:0000256" key="1">
    <source>
        <dbReference type="ARBA" id="ARBA00023125"/>
    </source>
</evidence>
<proteinExistence type="predicted"/>
<evidence type="ECO:0000256" key="2">
    <source>
        <dbReference type="PROSITE-ProRule" id="PRU00335"/>
    </source>
</evidence>
<dbReference type="PROSITE" id="PS50977">
    <property type="entry name" value="HTH_TETR_2"/>
    <property type="match status" value="1"/>
</dbReference>
<keyword evidence="1 2" id="KW-0238">DNA-binding</keyword>
<evidence type="ECO:0000313" key="5">
    <source>
        <dbReference type="Proteomes" id="UP000483035"/>
    </source>
</evidence>
<feature type="DNA-binding region" description="H-T-H motif" evidence="2">
    <location>
        <begin position="27"/>
        <end position="46"/>
    </location>
</feature>
<comment type="caution">
    <text evidence="4">The sequence shown here is derived from an EMBL/GenBank/DDBJ whole genome shotgun (WGS) entry which is preliminary data.</text>
</comment>
<dbReference type="SUPFAM" id="SSF46689">
    <property type="entry name" value="Homeodomain-like"/>
    <property type="match status" value="1"/>
</dbReference>
<name>A0A6L9U0X0_9HYPH</name>
<dbReference type="Proteomes" id="UP000483035">
    <property type="component" value="Unassembled WGS sequence"/>
</dbReference>
<sequence length="186" mass="20953">MSKIDENRARIGMALLRLVRETGAMPDVETVARHAGVGRRTVFRYFDGRAALELETAQRMRLWITEDLPLPQPVGDVGTRMNALLSHRARLYETVTPVRRFLDAARSRGNVALDEFIDGARRMLRANLMSMLADELGDRPEAADALDVATSWETWRALREGQNCSIKEAERRMGWLARAIIAFGGD</sequence>
<organism evidence="4 5">
    <name type="scientific">Rhizobium lusitanum</name>
    <dbReference type="NCBI Taxonomy" id="293958"/>
    <lineage>
        <taxon>Bacteria</taxon>
        <taxon>Pseudomonadati</taxon>
        <taxon>Pseudomonadota</taxon>
        <taxon>Alphaproteobacteria</taxon>
        <taxon>Hyphomicrobiales</taxon>
        <taxon>Rhizobiaceae</taxon>
        <taxon>Rhizobium/Agrobacterium group</taxon>
        <taxon>Rhizobium</taxon>
    </lineage>
</organism>
<feature type="domain" description="HTH tetR-type" evidence="3">
    <location>
        <begin position="5"/>
        <end position="64"/>
    </location>
</feature>
<reference evidence="4 5" key="1">
    <citation type="submission" date="2019-12" db="EMBL/GenBank/DDBJ databases">
        <title>Rhizobium genotypes associated with high levels of biological nitrogen fixation by grain legumes in a temperate-maritime cropping system.</title>
        <authorList>
            <person name="Maluk M."/>
            <person name="Francesc Ferrando Molina F."/>
            <person name="Lopez Del Egido L."/>
            <person name="Lafos M."/>
            <person name="Langarica-Fuentes A."/>
            <person name="Gebre Yohannes G."/>
            <person name="Young M.W."/>
            <person name="Martin P."/>
            <person name="Gantlett R."/>
            <person name="Kenicer G."/>
            <person name="Hawes C."/>
            <person name="Begg G.S."/>
            <person name="Quilliam R.S."/>
            <person name="Squire G.R."/>
            <person name="Poole P.S."/>
            <person name="Young P.W."/>
            <person name="Iannetta P.M."/>
            <person name="James E.K."/>
        </authorList>
    </citation>
    <scope>NUCLEOTIDE SEQUENCE [LARGE SCALE GENOMIC DNA]</scope>
    <source>
        <strain evidence="4 5">JHI1118</strain>
    </source>
</reference>